<organism evidence="3 4">
    <name type="scientific">candidate division WWE3 bacterium CG_4_9_14_0_2_um_filter_35_11</name>
    <dbReference type="NCBI Taxonomy" id="1975077"/>
    <lineage>
        <taxon>Bacteria</taxon>
        <taxon>Katanobacteria</taxon>
    </lineage>
</organism>
<protein>
    <recommendedName>
        <fullName evidence="2">EamA domain-containing protein</fullName>
    </recommendedName>
</protein>
<name>A0A2M8EML5_UNCKA</name>
<feature type="domain" description="EamA" evidence="2">
    <location>
        <begin position="2"/>
        <end position="44"/>
    </location>
</feature>
<keyword evidence="1" id="KW-0472">Membrane</keyword>
<proteinExistence type="predicted"/>
<dbReference type="InterPro" id="IPR037185">
    <property type="entry name" value="EmrE-like"/>
</dbReference>
<dbReference type="InterPro" id="IPR000620">
    <property type="entry name" value="EamA_dom"/>
</dbReference>
<dbReference type="AlphaFoldDB" id="A0A2M8EML5"/>
<dbReference type="SUPFAM" id="SSF103481">
    <property type="entry name" value="Multidrug resistance efflux transporter EmrE"/>
    <property type="match status" value="1"/>
</dbReference>
<keyword evidence="1" id="KW-1133">Transmembrane helix</keyword>
<evidence type="ECO:0000256" key="1">
    <source>
        <dbReference type="SAM" id="Phobius"/>
    </source>
</evidence>
<dbReference type="Pfam" id="PF00892">
    <property type="entry name" value="EamA"/>
    <property type="match status" value="1"/>
</dbReference>
<dbReference type="EMBL" id="PFSJ01000006">
    <property type="protein sequence ID" value="PJC23961.1"/>
    <property type="molecule type" value="Genomic_DNA"/>
</dbReference>
<keyword evidence="1" id="KW-0812">Transmembrane</keyword>
<gene>
    <name evidence="3" type="ORF">CO058_00815</name>
</gene>
<comment type="caution">
    <text evidence="3">The sequence shown here is derived from an EMBL/GenBank/DDBJ whole genome shotgun (WGS) entry which is preliminary data.</text>
</comment>
<evidence type="ECO:0000313" key="3">
    <source>
        <dbReference type="EMBL" id="PJC23961.1"/>
    </source>
</evidence>
<dbReference type="Gene3D" id="1.10.3730.20">
    <property type="match status" value="1"/>
</dbReference>
<accession>A0A2M8EML5</accession>
<evidence type="ECO:0000259" key="2">
    <source>
        <dbReference type="Pfam" id="PF00892"/>
    </source>
</evidence>
<dbReference type="GO" id="GO:0016020">
    <property type="term" value="C:membrane"/>
    <property type="evidence" value="ECO:0007669"/>
    <property type="project" value="InterPro"/>
</dbReference>
<reference evidence="4" key="1">
    <citation type="submission" date="2017-09" db="EMBL/GenBank/DDBJ databases">
        <title>Depth-based differentiation of microbial function through sediment-hosted aquifers and enrichment of novel symbionts in the deep terrestrial subsurface.</title>
        <authorList>
            <person name="Probst A.J."/>
            <person name="Ladd B."/>
            <person name="Jarett J.K."/>
            <person name="Geller-Mcgrath D.E."/>
            <person name="Sieber C.M.K."/>
            <person name="Emerson J.B."/>
            <person name="Anantharaman K."/>
            <person name="Thomas B.C."/>
            <person name="Malmstrom R."/>
            <person name="Stieglmeier M."/>
            <person name="Klingl A."/>
            <person name="Woyke T."/>
            <person name="Ryan C.M."/>
            <person name="Banfield J.F."/>
        </authorList>
    </citation>
    <scope>NUCLEOTIDE SEQUENCE [LARGE SCALE GENOMIC DNA]</scope>
</reference>
<evidence type="ECO:0000313" key="4">
    <source>
        <dbReference type="Proteomes" id="UP000229756"/>
    </source>
</evidence>
<dbReference type="Proteomes" id="UP000229756">
    <property type="component" value="Unassembled WGS sequence"/>
</dbReference>
<feature type="transmembrane region" description="Helical" evidence="1">
    <location>
        <begin position="30"/>
        <end position="46"/>
    </location>
</feature>
<sequence>MASPITASNGALTVLLSRILLKEKIIPRKYIGILLAFIGVIGIAFLKSD</sequence>